<organism evidence="1 2">
    <name type="scientific">Hominisplanchenecus faecis</name>
    <dbReference type="NCBI Taxonomy" id="2885351"/>
    <lineage>
        <taxon>Bacteria</taxon>
        <taxon>Bacillati</taxon>
        <taxon>Bacillota</taxon>
        <taxon>Clostridia</taxon>
        <taxon>Lachnospirales</taxon>
        <taxon>Lachnospiraceae</taxon>
        <taxon>Hominisplanchenecus</taxon>
    </lineage>
</organism>
<sequence>MRKIVARTPSPEMQEKMKKAVRAVRDQKKTGKLSFQEYGPQIAYVRLAIEEGEAALPFC</sequence>
<dbReference type="Proteomes" id="UP001299235">
    <property type="component" value="Unassembled WGS sequence"/>
</dbReference>
<reference evidence="1 2" key="1">
    <citation type="submission" date="2021-10" db="EMBL/GenBank/DDBJ databases">
        <title>Anaerobic single-cell dispensing facilitates the cultivation of human gut bacteria.</title>
        <authorList>
            <person name="Afrizal A."/>
        </authorList>
    </citation>
    <scope>NUCLEOTIDE SEQUENCE [LARGE SCALE GENOMIC DNA]</scope>
    <source>
        <strain evidence="1 2">CLA-AA-H246</strain>
    </source>
</reference>
<gene>
    <name evidence="1" type="ORF">LKD42_00255</name>
</gene>
<evidence type="ECO:0000313" key="1">
    <source>
        <dbReference type="EMBL" id="MCC2147694.1"/>
    </source>
</evidence>
<dbReference type="EMBL" id="JAJEQE010000001">
    <property type="protein sequence ID" value="MCC2147694.1"/>
    <property type="molecule type" value="Genomic_DNA"/>
</dbReference>
<proteinExistence type="predicted"/>
<name>A0ABS8EU03_9FIRM</name>
<evidence type="ECO:0000313" key="2">
    <source>
        <dbReference type="Proteomes" id="UP001299235"/>
    </source>
</evidence>
<protein>
    <submittedName>
        <fullName evidence="1">Uncharacterized protein</fullName>
    </submittedName>
</protein>
<comment type="caution">
    <text evidence="1">The sequence shown here is derived from an EMBL/GenBank/DDBJ whole genome shotgun (WGS) entry which is preliminary data.</text>
</comment>
<keyword evidence="2" id="KW-1185">Reference proteome</keyword>
<accession>A0ABS8EU03</accession>
<dbReference type="RefSeq" id="WP_248834484.1">
    <property type="nucleotide sequence ID" value="NZ_JAJEQE010000001.1"/>
</dbReference>